<gene>
    <name evidence="2" type="ORF">JOC27_000047</name>
</gene>
<organism evidence="2 3">
    <name type="scientific">Sporolactobacillus spathodeae</name>
    <dbReference type="NCBI Taxonomy" id="1465502"/>
    <lineage>
        <taxon>Bacteria</taxon>
        <taxon>Bacillati</taxon>
        <taxon>Bacillota</taxon>
        <taxon>Bacilli</taxon>
        <taxon>Bacillales</taxon>
        <taxon>Sporolactobacillaceae</taxon>
        <taxon>Sporolactobacillus</taxon>
    </lineage>
</organism>
<evidence type="ECO:0000256" key="1">
    <source>
        <dbReference type="SAM" id="MobiDB-lite"/>
    </source>
</evidence>
<keyword evidence="3" id="KW-1185">Reference proteome</keyword>
<name>A0ABS2Q4I4_9BACL</name>
<reference evidence="2 3" key="1">
    <citation type="submission" date="2021-01" db="EMBL/GenBank/DDBJ databases">
        <title>Genomic Encyclopedia of Type Strains, Phase IV (KMG-IV): sequencing the most valuable type-strain genomes for metagenomic binning, comparative biology and taxonomic classification.</title>
        <authorList>
            <person name="Goeker M."/>
        </authorList>
    </citation>
    <scope>NUCLEOTIDE SEQUENCE [LARGE SCALE GENOMIC DNA]</scope>
    <source>
        <strain evidence="2 3">DSM 100968</strain>
    </source>
</reference>
<feature type="region of interest" description="Disordered" evidence="1">
    <location>
        <begin position="251"/>
        <end position="271"/>
    </location>
</feature>
<sequence>MFKPDRRLRRRTMPFKRVILITVVLFALFTAIGLWTINEQMKPAVIAIALTQAEQLGNYAINYGQGEDVLTNLSGKTDPNPYPKINMNKLIVTNLNSKKQVIDYSPDPQAVNQVKGIISNRILWFLRATEKGQISMTNGPVEDLAFHKHPKGEAVVADIPLGQVLNNALLSNYGPRIPVEMDVVSNVKTDVRWSYKNVGINNVIFMIYLDVKVRVNVIVPFAMKSETISQHLLLGSKILPLNVPYYYSSGGSSLSPSISLDNPQKKSGQTK</sequence>
<protein>
    <submittedName>
        <fullName evidence="2">Sporulation protein YunB</fullName>
    </submittedName>
</protein>
<dbReference type="Pfam" id="PF09560">
    <property type="entry name" value="Spore_YunB"/>
    <property type="match status" value="1"/>
</dbReference>
<feature type="compositionally biased region" description="Polar residues" evidence="1">
    <location>
        <begin position="261"/>
        <end position="271"/>
    </location>
</feature>
<evidence type="ECO:0000313" key="3">
    <source>
        <dbReference type="Proteomes" id="UP000823201"/>
    </source>
</evidence>
<dbReference type="InterPro" id="IPR014197">
    <property type="entry name" value="Sporulation_prot_YunB"/>
</dbReference>
<accession>A0ABS2Q4I4</accession>
<dbReference type="Proteomes" id="UP000823201">
    <property type="component" value="Unassembled WGS sequence"/>
</dbReference>
<dbReference type="EMBL" id="JAFBEV010000001">
    <property type="protein sequence ID" value="MBM7656611.1"/>
    <property type="molecule type" value="Genomic_DNA"/>
</dbReference>
<comment type="caution">
    <text evidence="2">The sequence shown here is derived from an EMBL/GenBank/DDBJ whole genome shotgun (WGS) entry which is preliminary data.</text>
</comment>
<evidence type="ECO:0000313" key="2">
    <source>
        <dbReference type="EMBL" id="MBM7656611.1"/>
    </source>
</evidence>
<feature type="compositionally biased region" description="Low complexity" evidence="1">
    <location>
        <begin position="251"/>
        <end position="260"/>
    </location>
</feature>
<dbReference type="RefSeq" id="WP_205004980.1">
    <property type="nucleotide sequence ID" value="NZ_CBCRXA010000001.1"/>
</dbReference>
<dbReference type="NCBIfam" id="TIGR02832">
    <property type="entry name" value="spo_yunB"/>
    <property type="match status" value="1"/>
</dbReference>
<dbReference type="PIRSF" id="PIRSF021383">
    <property type="entry name" value="YunB"/>
    <property type="match status" value="1"/>
</dbReference>
<proteinExistence type="predicted"/>